<protein>
    <submittedName>
        <fullName evidence="1">Uncharacterized protein</fullName>
    </submittedName>
</protein>
<comment type="caution">
    <text evidence="1">The sequence shown here is derived from an EMBL/GenBank/DDBJ whole genome shotgun (WGS) entry which is preliminary data.</text>
</comment>
<reference evidence="1 2" key="1">
    <citation type="submission" date="2019-11" db="EMBL/GenBank/DDBJ databases">
        <title>Whole genome sequence of Oryza granulata.</title>
        <authorList>
            <person name="Li W."/>
        </authorList>
    </citation>
    <scope>NUCLEOTIDE SEQUENCE [LARGE SCALE GENOMIC DNA]</scope>
    <source>
        <strain evidence="2">cv. Menghai</strain>
        <tissue evidence="1">Leaf</tissue>
    </source>
</reference>
<proteinExistence type="predicted"/>
<name>A0A6G1ECI8_9ORYZ</name>
<dbReference type="Proteomes" id="UP000479710">
    <property type="component" value="Unassembled WGS sequence"/>
</dbReference>
<accession>A0A6G1ECI8</accession>
<organism evidence="1 2">
    <name type="scientific">Oryza meyeriana var. granulata</name>
    <dbReference type="NCBI Taxonomy" id="110450"/>
    <lineage>
        <taxon>Eukaryota</taxon>
        <taxon>Viridiplantae</taxon>
        <taxon>Streptophyta</taxon>
        <taxon>Embryophyta</taxon>
        <taxon>Tracheophyta</taxon>
        <taxon>Spermatophyta</taxon>
        <taxon>Magnoliopsida</taxon>
        <taxon>Liliopsida</taxon>
        <taxon>Poales</taxon>
        <taxon>Poaceae</taxon>
        <taxon>BOP clade</taxon>
        <taxon>Oryzoideae</taxon>
        <taxon>Oryzeae</taxon>
        <taxon>Oryzinae</taxon>
        <taxon>Oryza</taxon>
        <taxon>Oryza meyeriana</taxon>
    </lineage>
</organism>
<evidence type="ECO:0000313" key="2">
    <source>
        <dbReference type="Proteomes" id="UP000479710"/>
    </source>
</evidence>
<keyword evidence="2" id="KW-1185">Reference proteome</keyword>
<gene>
    <name evidence="1" type="ORF">E2562_037410</name>
</gene>
<dbReference type="EMBL" id="SPHZ02000004">
    <property type="protein sequence ID" value="KAF0922510.1"/>
    <property type="molecule type" value="Genomic_DNA"/>
</dbReference>
<evidence type="ECO:0000313" key="1">
    <source>
        <dbReference type="EMBL" id="KAF0922510.1"/>
    </source>
</evidence>
<dbReference type="AlphaFoldDB" id="A0A6G1ECI8"/>
<sequence length="177" mass="19956">MVYIVCRTIQRTLIAHKGAKEGVTVVMQWVLYHLFNRECFDIVDLMLVEMEDAIYSAIKRQLPHDPYLFALLLTAELVDIVSYRMLPCTINSYSPASATYRRHRDRALPMLAAGVPATDCAEEGAHWEDIPSSLLVYDVSVTVLYRWVGIRQSLAAVTLSAQFFKSLRACVHSSSAT</sequence>